<dbReference type="Proteomes" id="UP000295709">
    <property type="component" value="Unassembled WGS sequence"/>
</dbReference>
<reference evidence="4" key="1">
    <citation type="submission" date="2018-11" db="EMBL/GenBank/DDBJ databases">
        <title>Proposal to divide the Flavobacteriaceae and reorganize its genera based on Amino Acid Identity values calculated from whole genome sequences.</title>
        <authorList>
            <person name="Nicholson A.C."/>
            <person name="Gulvik C.A."/>
            <person name="Whitney A.M."/>
            <person name="Humrighouse B.W."/>
            <person name="Bell M."/>
            <person name="Holmes B."/>
            <person name="Steigerwalt A."/>
            <person name="Villarma A."/>
            <person name="Sheth M."/>
            <person name="Batra D."/>
            <person name="Pryor J."/>
            <person name="Bernardet J.-F."/>
            <person name="Hugo C."/>
            <person name="Kampfer P."/>
            <person name="Newman J."/>
            <person name="Mcquiston J.R."/>
        </authorList>
    </citation>
    <scope>NUCLEOTIDE SEQUENCE [LARGE SCALE GENOMIC DNA]</scope>
    <source>
        <strain evidence="4">DSM 15235</strain>
    </source>
</reference>
<name>A0A3N0VT96_9FLAO</name>
<dbReference type="OrthoDB" id="1273304at2"/>
<accession>A0A3N0VT96</accession>
<comment type="caution">
    <text evidence="2">The sequence shown here is derived from an EMBL/GenBank/DDBJ whole genome shotgun (WGS) entry which is preliminary data.</text>
</comment>
<dbReference type="RefSeq" id="WP_123264045.1">
    <property type="nucleotide sequence ID" value="NZ_RJTX01000004.1"/>
</dbReference>
<dbReference type="AlphaFoldDB" id="A0A3N0VT96"/>
<dbReference type="EMBL" id="SOQW01000003">
    <property type="protein sequence ID" value="TDX91559.1"/>
    <property type="molecule type" value="Genomic_DNA"/>
</dbReference>
<keyword evidence="1" id="KW-1133">Transmembrane helix</keyword>
<keyword evidence="1" id="KW-0812">Transmembrane</keyword>
<organism evidence="2 4">
    <name type="scientific">Chryseobacterium daecheongense</name>
    <dbReference type="NCBI Taxonomy" id="192389"/>
    <lineage>
        <taxon>Bacteria</taxon>
        <taxon>Pseudomonadati</taxon>
        <taxon>Bacteroidota</taxon>
        <taxon>Flavobacteriia</taxon>
        <taxon>Flavobacteriales</taxon>
        <taxon>Weeksellaceae</taxon>
        <taxon>Chryseobacterium group</taxon>
        <taxon>Chryseobacterium</taxon>
    </lineage>
</organism>
<evidence type="ECO:0000313" key="3">
    <source>
        <dbReference type="EMBL" id="TDX91559.1"/>
    </source>
</evidence>
<evidence type="ECO:0000313" key="2">
    <source>
        <dbReference type="EMBL" id="ROH96033.1"/>
    </source>
</evidence>
<protein>
    <recommendedName>
        <fullName evidence="6">DUF4345 domain-containing protein</fullName>
    </recommendedName>
</protein>
<evidence type="ECO:0000313" key="4">
    <source>
        <dbReference type="Proteomes" id="UP000269375"/>
    </source>
</evidence>
<proteinExistence type="predicted"/>
<evidence type="ECO:0000313" key="5">
    <source>
        <dbReference type="Proteomes" id="UP000295709"/>
    </source>
</evidence>
<feature type="transmembrane region" description="Helical" evidence="1">
    <location>
        <begin position="63"/>
        <end position="83"/>
    </location>
</feature>
<sequence>MKSSISHSVSIGISMCWLVTEHHMYNPILLKGPDFLAFYLILIITFYLSIFMLRLIKESISGVTSFFMILILGVGIVKLIRGLMLGKPIGFLIIILIAEVFVSLFIMSIKVKDKLR</sequence>
<gene>
    <name evidence="3" type="ORF">BCF50_2695</name>
    <name evidence="2" type="ORF">EGI05_16105</name>
</gene>
<evidence type="ECO:0000256" key="1">
    <source>
        <dbReference type="SAM" id="Phobius"/>
    </source>
</evidence>
<feature type="transmembrane region" description="Helical" evidence="1">
    <location>
        <begin position="89"/>
        <end position="109"/>
    </location>
</feature>
<dbReference type="EMBL" id="RJTX01000004">
    <property type="protein sequence ID" value="ROH96033.1"/>
    <property type="molecule type" value="Genomic_DNA"/>
</dbReference>
<keyword evidence="5" id="KW-1185">Reference proteome</keyword>
<reference evidence="3 5" key="2">
    <citation type="submission" date="2019-03" db="EMBL/GenBank/DDBJ databases">
        <title>Genomic Encyclopedia of Archaeal and Bacterial Type Strains, Phase II (KMG-II): from individual species to whole genera.</title>
        <authorList>
            <person name="Goeker M."/>
        </authorList>
    </citation>
    <scope>NUCLEOTIDE SEQUENCE [LARGE SCALE GENOMIC DNA]</scope>
    <source>
        <strain evidence="3 5">DSM 15235</strain>
    </source>
</reference>
<dbReference type="Proteomes" id="UP000269375">
    <property type="component" value="Unassembled WGS sequence"/>
</dbReference>
<feature type="transmembrane region" description="Helical" evidence="1">
    <location>
        <begin position="36"/>
        <end position="56"/>
    </location>
</feature>
<keyword evidence="1" id="KW-0472">Membrane</keyword>
<evidence type="ECO:0008006" key="6">
    <source>
        <dbReference type="Google" id="ProtNLM"/>
    </source>
</evidence>